<gene>
    <name evidence="2" type="ORF">VaNZ11_015927</name>
</gene>
<organism evidence="2 3">
    <name type="scientific">Volvox africanus</name>
    <dbReference type="NCBI Taxonomy" id="51714"/>
    <lineage>
        <taxon>Eukaryota</taxon>
        <taxon>Viridiplantae</taxon>
        <taxon>Chlorophyta</taxon>
        <taxon>core chlorophytes</taxon>
        <taxon>Chlorophyceae</taxon>
        <taxon>CS clade</taxon>
        <taxon>Chlamydomonadales</taxon>
        <taxon>Volvocaceae</taxon>
        <taxon>Volvox</taxon>
    </lineage>
</organism>
<name>A0ABQ5SMP2_9CHLO</name>
<comment type="caution">
    <text evidence="2">The sequence shown here is derived from an EMBL/GenBank/DDBJ whole genome shotgun (WGS) entry which is preliminary data.</text>
</comment>
<evidence type="ECO:0000313" key="3">
    <source>
        <dbReference type="Proteomes" id="UP001165090"/>
    </source>
</evidence>
<evidence type="ECO:0000256" key="1">
    <source>
        <dbReference type="SAM" id="MobiDB-lite"/>
    </source>
</evidence>
<accession>A0ABQ5SMP2</accession>
<sequence>MDLTEECGTSVVIRGWYTRHHGLKWGGVGVETPPRGLLSQKPGCGANDRTRPRRGTGAFVVRPVKAGSGREAQSRFPDRPWIDVLSKGDMLQDTLSAANTLMRQLMAAAQGALVAAALDTQLWQQQMRF</sequence>
<dbReference type="Proteomes" id="UP001165090">
    <property type="component" value="Unassembled WGS sequence"/>
</dbReference>
<proteinExistence type="predicted"/>
<keyword evidence="3" id="KW-1185">Reference proteome</keyword>
<feature type="region of interest" description="Disordered" evidence="1">
    <location>
        <begin position="34"/>
        <end position="54"/>
    </location>
</feature>
<evidence type="ECO:0000313" key="2">
    <source>
        <dbReference type="EMBL" id="GLI70901.1"/>
    </source>
</evidence>
<reference evidence="2 3" key="1">
    <citation type="journal article" date="2023" name="IScience">
        <title>Expanded male sex-determining region conserved during the evolution of homothallism in the green alga Volvox.</title>
        <authorList>
            <person name="Yamamoto K."/>
            <person name="Matsuzaki R."/>
            <person name="Mahakham W."/>
            <person name="Heman W."/>
            <person name="Sekimoto H."/>
            <person name="Kawachi M."/>
            <person name="Minakuchi Y."/>
            <person name="Toyoda A."/>
            <person name="Nozaki H."/>
        </authorList>
    </citation>
    <scope>NUCLEOTIDE SEQUENCE [LARGE SCALE GENOMIC DNA]</scope>
    <source>
        <strain evidence="2 3">NIES-4468</strain>
    </source>
</reference>
<protein>
    <submittedName>
        <fullName evidence="2">Uncharacterized protein</fullName>
    </submittedName>
</protein>
<dbReference type="EMBL" id="BSDZ01000101">
    <property type="protein sequence ID" value="GLI70901.1"/>
    <property type="molecule type" value="Genomic_DNA"/>
</dbReference>